<dbReference type="Pfam" id="PF01261">
    <property type="entry name" value="AP_endonuc_2"/>
    <property type="match status" value="1"/>
</dbReference>
<comment type="caution">
    <text evidence="2">The sequence shown here is derived from an EMBL/GenBank/DDBJ whole genome shotgun (WGS) entry which is preliminary data.</text>
</comment>
<dbReference type="GO" id="GO:0016853">
    <property type="term" value="F:isomerase activity"/>
    <property type="evidence" value="ECO:0007669"/>
    <property type="project" value="UniProtKB-KW"/>
</dbReference>
<dbReference type="InterPro" id="IPR013022">
    <property type="entry name" value="Xyl_isomerase-like_TIM-brl"/>
</dbReference>
<gene>
    <name evidence="2" type="ORF">ACFPQ4_08235</name>
</gene>
<evidence type="ECO:0000313" key="3">
    <source>
        <dbReference type="Proteomes" id="UP001596108"/>
    </source>
</evidence>
<name>A0ABW0QY39_9BACL</name>
<dbReference type="PANTHER" id="PTHR12110:SF41">
    <property type="entry name" value="INOSOSE DEHYDRATASE"/>
    <property type="match status" value="1"/>
</dbReference>
<keyword evidence="3" id="KW-1185">Reference proteome</keyword>
<dbReference type="InterPro" id="IPR050312">
    <property type="entry name" value="IolE/XylAMocC-like"/>
</dbReference>
<keyword evidence="2" id="KW-0413">Isomerase</keyword>
<dbReference type="RefSeq" id="WP_378111308.1">
    <property type="nucleotide sequence ID" value="NZ_JBHSNC010000024.1"/>
</dbReference>
<dbReference type="EMBL" id="JBHSNC010000024">
    <property type="protein sequence ID" value="MFC5529436.1"/>
    <property type="molecule type" value="Genomic_DNA"/>
</dbReference>
<dbReference type="Gene3D" id="3.20.20.150">
    <property type="entry name" value="Divalent-metal-dependent TIM barrel enzymes"/>
    <property type="match status" value="1"/>
</dbReference>
<organism evidence="2 3">
    <name type="scientific">Cohnella yongneupensis</name>
    <dbReference type="NCBI Taxonomy" id="425006"/>
    <lineage>
        <taxon>Bacteria</taxon>
        <taxon>Bacillati</taxon>
        <taxon>Bacillota</taxon>
        <taxon>Bacilli</taxon>
        <taxon>Bacillales</taxon>
        <taxon>Paenibacillaceae</taxon>
        <taxon>Cohnella</taxon>
    </lineage>
</organism>
<evidence type="ECO:0000313" key="2">
    <source>
        <dbReference type="EMBL" id="MFC5529436.1"/>
    </source>
</evidence>
<dbReference type="PANTHER" id="PTHR12110">
    <property type="entry name" value="HYDROXYPYRUVATE ISOMERASE"/>
    <property type="match status" value="1"/>
</dbReference>
<reference evidence="3" key="1">
    <citation type="journal article" date="2019" name="Int. J. Syst. Evol. Microbiol.">
        <title>The Global Catalogue of Microorganisms (GCM) 10K type strain sequencing project: providing services to taxonomists for standard genome sequencing and annotation.</title>
        <authorList>
            <consortium name="The Broad Institute Genomics Platform"/>
            <consortium name="The Broad Institute Genome Sequencing Center for Infectious Disease"/>
            <person name="Wu L."/>
            <person name="Ma J."/>
        </authorList>
    </citation>
    <scope>NUCLEOTIDE SEQUENCE [LARGE SCALE GENOMIC DNA]</scope>
    <source>
        <strain evidence="3">CGMCC 1.18578</strain>
    </source>
</reference>
<dbReference type="SUPFAM" id="SSF51658">
    <property type="entry name" value="Xylose isomerase-like"/>
    <property type="match status" value="1"/>
</dbReference>
<dbReference type="InterPro" id="IPR036237">
    <property type="entry name" value="Xyl_isomerase-like_sf"/>
</dbReference>
<protein>
    <submittedName>
        <fullName evidence="2">Sugar phosphate isomerase/epimerase family protein</fullName>
    </submittedName>
</protein>
<dbReference type="Proteomes" id="UP001596108">
    <property type="component" value="Unassembled WGS sequence"/>
</dbReference>
<feature type="domain" description="Xylose isomerase-like TIM barrel" evidence="1">
    <location>
        <begin position="39"/>
        <end position="266"/>
    </location>
</feature>
<proteinExistence type="predicted"/>
<sequence>MKLGYQTNTWGGVVGHPAGVTSVKDLYYLAYGSTEQAVRDISKAGYAGIELFDGNLMQYEDRPQIFENLLTEHNQKLVGVYTGANFIYRDILEDEFHKIEKVAKLASAFQAEHLVVGGGAVRASGILDSDYKALAESLNRVAELAAKYNLRPSYHPHLGTIVEKPEQLDRIMELTSIGLCPDTAHIEAGGGDPLATIKKYVNRIPYVHFKDYGSGSFLPLGEGNQNFRAMAAVLRDNHYSGWITVELDSYEDPLNGAVISRNYLREQLNLNEYQTIPTGRGE</sequence>
<accession>A0ABW0QY39</accession>
<evidence type="ECO:0000259" key="1">
    <source>
        <dbReference type="Pfam" id="PF01261"/>
    </source>
</evidence>